<proteinExistence type="predicted"/>
<keyword evidence="3" id="KW-1185">Reference proteome</keyword>
<evidence type="ECO:0000256" key="1">
    <source>
        <dbReference type="SAM" id="MobiDB-lite"/>
    </source>
</evidence>
<dbReference type="Proteomes" id="UP001207408">
    <property type="component" value="Unassembled WGS sequence"/>
</dbReference>
<dbReference type="RefSeq" id="WP_301202093.1">
    <property type="nucleotide sequence ID" value="NZ_JAPDPI010000054.1"/>
</dbReference>
<dbReference type="EMBL" id="JAPDPI010000054">
    <property type="protein sequence ID" value="MCW3807652.1"/>
    <property type="molecule type" value="Genomic_DNA"/>
</dbReference>
<evidence type="ECO:0000313" key="3">
    <source>
        <dbReference type="Proteomes" id="UP001207408"/>
    </source>
</evidence>
<evidence type="ECO:0000313" key="2">
    <source>
        <dbReference type="EMBL" id="MCW3807652.1"/>
    </source>
</evidence>
<feature type="compositionally biased region" description="Polar residues" evidence="1">
    <location>
        <begin position="40"/>
        <end position="63"/>
    </location>
</feature>
<sequence>MTNLKKKYSKPELGQFTIDKDICLMMTSEGSGPGDPFSAAPQTQQEQQPVNTFDNNFESNPFE</sequence>
<dbReference type="AlphaFoldDB" id="A0AAE3SLF5"/>
<name>A0AAE3SLF5_9BACT</name>
<accession>A0AAE3SLF5</accession>
<comment type="caution">
    <text evidence="2">The sequence shown here is derived from an EMBL/GenBank/DDBJ whole genome shotgun (WGS) entry which is preliminary data.</text>
</comment>
<protein>
    <submittedName>
        <fullName evidence="2">Uncharacterized protein</fullName>
    </submittedName>
</protein>
<organism evidence="2 3">
    <name type="scientific">Plebeiibacterium marinum</name>
    <dbReference type="NCBI Taxonomy" id="2992111"/>
    <lineage>
        <taxon>Bacteria</taxon>
        <taxon>Pseudomonadati</taxon>
        <taxon>Bacteroidota</taxon>
        <taxon>Bacteroidia</taxon>
        <taxon>Marinilabiliales</taxon>
        <taxon>Marinilabiliaceae</taxon>
        <taxon>Plebeiibacterium</taxon>
    </lineage>
</organism>
<gene>
    <name evidence="2" type="ORF">OM074_18640</name>
</gene>
<feature type="region of interest" description="Disordered" evidence="1">
    <location>
        <begin position="27"/>
        <end position="63"/>
    </location>
</feature>
<reference evidence="2" key="1">
    <citation type="submission" date="2022-10" db="EMBL/GenBank/DDBJ databases">
        <authorList>
            <person name="Yu W.X."/>
        </authorList>
    </citation>
    <scope>NUCLEOTIDE SEQUENCE</scope>
    <source>
        <strain evidence="2">D04</strain>
    </source>
</reference>